<keyword evidence="2" id="KW-0813">Transport</keyword>
<keyword evidence="6 8" id="KW-0472">Membrane</keyword>
<proteinExistence type="predicted"/>
<comment type="subcellular location">
    <subcellularLocation>
        <location evidence="1">Cell membrane</location>
        <topology evidence="1">Multi-pass membrane protein</topology>
    </subcellularLocation>
</comment>
<feature type="transmembrane region" description="Helical" evidence="8">
    <location>
        <begin position="371"/>
        <end position="391"/>
    </location>
</feature>
<feature type="region of interest" description="Disordered" evidence="7">
    <location>
        <begin position="426"/>
        <end position="445"/>
    </location>
</feature>
<evidence type="ECO:0000313" key="11">
    <source>
        <dbReference type="Proteomes" id="UP001500325"/>
    </source>
</evidence>
<evidence type="ECO:0000256" key="7">
    <source>
        <dbReference type="SAM" id="MobiDB-lite"/>
    </source>
</evidence>
<dbReference type="PANTHER" id="PTHR43045">
    <property type="entry name" value="SHIKIMATE TRANSPORTER"/>
    <property type="match status" value="1"/>
</dbReference>
<evidence type="ECO:0000256" key="4">
    <source>
        <dbReference type="ARBA" id="ARBA00022692"/>
    </source>
</evidence>
<dbReference type="InterPro" id="IPR005828">
    <property type="entry name" value="MFS_sugar_transport-like"/>
</dbReference>
<feature type="transmembrane region" description="Helical" evidence="8">
    <location>
        <begin position="81"/>
        <end position="105"/>
    </location>
</feature>
<evidence type="ECO:0000256" key="3">
    <source>
        <dbReference type="ARBA" id="ARBA00022475"/>
    </source>
</evidence>
<evidence type="ECO:0000313" key="10">
    <source>
        <dbReference type="EMBL" id="GAA4701143.1"/>
    </source>
</evidence>
<accession>A0ABP8X8K0</accession>
<dbReference type="InterPro" id="IPR036259">
    <property type="entry name" value="MFS_trans_sf"/>
</dbReference>
<keyword evidence="3" id="KW-1003">Cell membrane</keyword>
<feature type="transmembrane region" description="Helical" evidence="8">
    <location>
        <begin position="397"/>
        <end position="417"/>
    </location>
</feature>
<gene>
    <name evidence="10" type="ORF">GCM10023215_45020</name>
</gene>
<dbReference type="EMBL" id="BAABIC010000016">
    <property type="protein sequence ID" value="GAA4701143.1"/>
    <property type="molecule type" value="Genomic_DNA"/>
</dbReference>
<feature type="transmembrane region" description="Helical" evidence="8">
    <location>
        <begin position="111"/>
        <end position="134"/>
    </location>
</feature>
<dbReference type="Pfam" id="PF00083">
    <property type="entry name" value="Sugar_tr"/>
    <property type="match status" value="1"/>
</dbReference>
<sequence length="445" mass="46424">MKAQQRRVWISSYLGTTIEYYDFLLYGSAAALVFGPVFFSQLSPLLGTIVALATLAAGYVARFAGAVIFGHYGDRLGRKKVMLVTMVTMGLCSGFIGLIPSYAAIGVAAPLVLVVLRLIQGLAVGGEYGGAVLMASEHAGVRRRGLAASAATMGAPSGAVIATGAMTLVATMDREALLSWGWRVPFIASFLLLALGLWFRARIEESPVFLADVARETAPVQRRSPIVELLRDHGGTVTKAVVVQLASYTGQGVFGVFLVSYAPPLGYAPPLVLLTIMIGTLGSVFTTPVYAALSDRIGRKAVLIFGTVANGLVAYPLFLLINSGVTAVFVISVIVYLCFFMTPVTSVSAVMLSELFPTEVRYTGVSASYQLAQTVGSGLGPLIAASLLAAAGGTDTTLIAVYIGVLAILSLAVLLRMKETAGTSLRSTAADPTPDVDSAQPPVGA</sequence>
<organism evidence="10 11">
    <name type="scientific">Pseudonocardia yuanmonensis</name>
    <dbReference type="NCBI Taxonomy" id="1095914"/>
    <lineage>
        <taxon>Bacteria</taxon>
        <taxon>Bacillati</taxon>
        <taxon>Actinomycetota</taxon>
        <taxon>Actinomycetes</taxon>
        <taxon>Pseudonocardiales</taxon>
        <taxon>Pseudonocardiaceae</taxon>
        <taxon>Pseudonocardia</taxon>
    </lineage>
</organism>
<dbReference type="PROSITE" id="PS50850">
    <property type="entry name" value="MFS"/>
    <property type="match status" value="1"/>
</dbReference>
<keyword evidence="11" id="KW-1185">Reference proteome</keyword>
<evidence type="ECO:0000256" key="1">
    <source>
        <dbReference type="ARBA" id="ARBA00004651"/>
    </source>
</evidence>
<dbReference type="Gene3D" id="1.20.1250.20">
    <property type="entry name" value="MFS general substrate transporter like domains"/>
    <property type="match status" value="2"/>
</dbReference>
<feature type="transmembrane region" description="Helical" evidence="8">
    <location>
        <begin position="20"/>
        <end position="39"/>
    </location>
</feature>
<dbReference type="Proteomes" id="UP001500325">
    <property type="component" value="Unassembled WGS sequence"/>
</dbReference>
<comment type="caution">
    <text evidence="10">The sequence shown here is derived from an EMBL/GenBank/DDBJ whole genome shotgun (WGS) entry which is preliminary data.</text>
</comment>
<evidence type="ECO:0000259" key="9">
    <source>
        <dbReference type="PROSITE" id="PS50850"/>
    </source>
</evidence>
<evidence type="ECO:0000256" key="8">
    <source>
        <dbReference type="SAM" id="Phobius"/>
    </source>
</evidence>
<evidence type="ECO:0000256" key="2">
    <source>
        <dbReference type="ARBA" id="ARBA00022448"/>
    </source>
</evidence>
<dbReference type="PANTHER" id="PTHR43045:SF1">
    <property type="entry name" value="SHIKIMATE TRANSPORTER"/>
    <property type="match status" value="1"/>
</dbReference>
<dbReference type="InterPro" id="IPR011701">
    <property type="entry name" value="MFS"/>
</dbReference>
<feature type="transmembrane region" description="Helical" evidence="8">
    <location>
        <begin position="180"/>
        <end position="199"/>
    </location>
</feature>
<feature type="transmembrane region" description="Helical" evidence="8">
    <location>
        <begin position="240"/>
        <end position="261"/>
    </location>
</feature>
<keyword evidence="5 8" id="KW-1133">Transmembrane helix</keyword>
<evidence type="ECO:0000256" key="6">
    <source>
        <dbReference type="ARBA" id="ARBA00023136"/>
    </source>
</evidence>
<dbReference type="InterPro" id="IPR020846">
    <property type="entry name" value="MFS_dom"/>
</dbReference>
<evidence type="ECO:0000256" key="5">
    <source>
        <dbReference type="ARBA" id="ARBA00022989"/>
    </source>
</evidence>
<dbReference type="CDD" id="cd17369">
    <property type="entry name" value="MFS_ShiA_like"/>
    <property type="match status" value="1"/>
</dbReference>
<feature type="transmembrane region" description="Helical" evidence="8">
    <location>
        <begin position="327"/>
        <end position="350"/>
    </location>
</feature>
<feature type="domain" description="Major facilitator superfamily (MFS) profile" evidence="9">
    <location>
        <begin position="8"/>
        <end position="421"/>
    </location>
</feature>
<name>A0ABP8X8K0_9PSEU</name>
<feature type="transmembrane region" description="Helical" evidence="8">
    <location>
        <begin position="146"/>
        <end position="168"/>
    </location>
</feature>
<protein>
    <submittedName>
        <fullName evidence="10">MFS transporter</fullName>
    </submittedName>
</protein>
<dbReference type="Pfam" id="PF07690">
    <property type="entry name" value="MFS_1"/>
    <property type="match status" value="1"/>
</dbReference>
<feature type="transmembrane region" description="Helical" evidence="8">
    <location>
        <begin position="45"/>
        <end position="69"/>
    </location>
</feature>
<feature type="transmembrane region" description="Helical" evidence="8">
    <location>
        <begin position="267"/>
        <end position="290"/>
    </location>
</feature>
<keyword evidence="4 8" id="KW-0812">Transmembrane</keyword>
<feature type="transmembrane region" description="Helical" evidence="8">
    <location>
        <begin position="302"/>
        <end position="321"/>
    </location>
</feature>
<dbReference type="SUPFAM" id="SSF103473">
    <property type="entry name" value="MFS general substrate transporter"/>
    <property type="match status" value="1"/>
</dbReference>
<reference evidence="11" key="1">
    <citation type="journal article" date="2019" name="Int. J. Syst. Evol. Microbiol.">
        <title>The Global Catalogue of Microorganisms (GCM) 10K type strain sequencing project: providing services to taxonomists for standard genome sequencing and annotation.</title>
        <authorList>
            <consortium name="The Broad Institute Genomics Platform"/>
            <consortium name="The Broad Institute Genome Sequencing Center for Infectious Disease"/>
            <person name="Wu L."/>
            <person name="Ma J."/>
        </authorList>
    </citation>
    <scope>NUCLEOTIDE SEQUENCE [LARGE SCALE GENOMIC DNA]</scope>
    <source>
        <strain evidence="11">JCM 18055</strain>
    </source>
</reference>